<accession>A0ABU5JYQ7</accession>
<sequence>MDPIITAAVTSFATTIATNGTKAPLETLDNLWYLAFGKLNHFVEKKKAQHQHSLEEYKNSIAEKIISIDDNNLQEPPMSVVGPALEASKYYIEEENLREMFANIVAASMDKSKSSNVHHAFVEMIKQLSPEDARNMMLFKQNEFYPVVRFVRSLLQYDSHIILNTNVFHGYESDIIVGNENAASITNLSRLGLVSISYDSSFNQKERYDIYKNSTYFKNLQSLNNDEVKYDLKEGYIALSPLGKSFISVCL</sequence>
<dbReference type="Pfam" id="PF14337">
    <property type="entry name" value="Abi_alpha"/>
    <property type="match status" value="1"/>
</dbReference>
<keyword evidence="2" id="KW-1185">Reference proteome</keyword>
<name>A0ABU5JYQ7_9BACI</name>
<dbReference type="InterPro" id="IPR025506">
    <property type="entry name" value="Abi_alpha"/>
</dbReference>
<proteinExistence type="predicted"/>
<dbReference type="Proteomes" id="UP001291930">
    <property type="component" value="Unassembled WGS sequence"/>
</dbReference>
<evidence type="ECO:0000313" key="1">
    <source>
        <dbReference type="EMBL" id="MDZ5608595.1"/>
    </source>
</evidence>
<dbReference type="EMBL" id="JAXOVW010000035">
    <property type="protein sequence ID" value="MDZ5608595.1"/>
    <property type="molecule type" value="Genomic_DNA"/>
</dbReference>
<reference evidence="2" key="1">
    <citation type="submission" date="2023-11" db="EMBL/GenBank/DDBJ databases">
        <title>Genome Sequence of Bacillus pseudomycoides stain BUPM19.</title>
        <authorList>
            <person name="Farhat A."/>
        </authorList>
    </citation>
    <scope>NUCLEOTIDE SEQUENCE [LARGE SCALE GENOMIC DNA]</scope>
    <source>
        <strain evidence="2">BUPM19</strain>
    </source>
</reference>
<gene>
    <name evidence="1" type="ORF">U2I54_16210</name>
</gene>
<dbReference type="RefSeq" id="WP_374218309.1">
    <property type="nucleotide sequence ID" value="NZ_JAXOVW010000035.1"/>
</dbReference>
<protein>
    <submittedName>
        <fullName evidence="1">DUF4393 domain-containing protein</fullName>
    </submittedName>
</protein>
<organism evidence="1 2">
    <name type="scientific">Bacillus bingmayongensis</name>
    <dbReference type="NCBI Taxonomy" id="1150157"/>
    <lineage>
        <taxon>Bacteria</taxon>
        <taxon>Bacillati</taxon>
        <taxon>Bacillota</taxon>
        <taxon>Bacilli</taxon>
        <taxon>Bacillales</taxon>
        <taxon>Bacillaceae</taxon>
        <taxon>Bacillus</taxon>
    </lineage>
</organism>
<evidence type="ECO:0000313" key="2">
    <source>
        <dbReference type="Proteomes" id="UP001291930"/>
    </source>
</evidence>
<dbReference type="Gene3D" id="3.30.110.190">
    <property type="match status" value="1"/>
</dbReference>
<comment type="caution">
    <text evidence="1">The sequence shown here is derived from an EMBL/GenBank/DDBJ whole genome shotgun (WGS) entry which is preliminary data.</text>
</comment>